<dbReference type="Proteomes" id="UP000479300">
    <property type="component" value="Unassembled WGS sequence"/>
</dbReference>
<accession>A0A6L9JVN7</accession>
<proteinExistence type="predicted"/>
<evidence type="ECO:0000313" key="2">
    <source>
        <dbReference type="Proteomes" id="UP000479300"/>
    </source>
</evidence>
<reference evidence="1 2" key="1">
    <citation type="submission" date="2019-12" db="EMBL/GenBank/DDBJ databases">
        <title>Engineering Photorhabdus to improve their lethality against agricultural pests.</title>
        <authorList>
            <person name="Machado R.A.R."/>
        </authorList>
    </citation>
    <scope>NUCLEOTIDE SEQUENCE [LARGE SCALE GENOMIC DNA]</scope>
    <source>
        <strain evidence="1 2">EN01</strain>
    </source>
</reference>
<name>A0A6L9JVN7_PHOLM</name>
<dbReference type="EMBL" id="WSFA01000059">
    <property type="protein sequence ID" value="NDL40871.1"/>
    <property type="molecule type" value="Genomic_DNA"/>
</dbReference>
<comment type="caution">
    <text evidence="1">The sequence shown here is derived from an EMBL/GenBank/DDBJ whole genome shotgun (WGS) entry which is preliminary data.</text>
</comment>
<dbReference type="RefSeq" id="WP_113049772.1">
    <property type="nucleotide sequence ID" value="NZ_CAWPGE010000034.1"/>
</dbReference>
<protein>
    <submittedName>
        <fullName evidence="1">Uncharacterized protein</fullName>
    </submittedName>
</protein>
<evidence type="ECO:0000313" key="1">
    <source>
        <dbReference type="EMBL" id="NDL40871.1"/>
    </source>
</evidence>
<gene>
    <name evidence="1" type="ORF">GPY51_19465</name>
</gene>
<sequence length="65" mass="7617">MKMIQRTRTPREDRLLAILKENSDRFYIDDDGVIHINWEHPAVRAEVMKHIEQLAHIKPGDTLPG</sequence>
<dbReference type="AlphaFoldDB" id="A0A6L9JVN7"/>
<organism evidence="1 2">
    <name type="scientific">Photorhabdus laumondii subsp. laumondii</name>
    <name type="common">Photorhabdus luminescens subsp. laumondii</name>
    <dbReference type="NCBI Taxonomy" id="141679"/>
    <lineage>
        <taxon>Bacteria</taxon>
        <taxon>Pseudomonadati</taxon>
        <taxon>Pseudomonadota</taxon>
        <taxon>Gammaproteobacteria</taxon>
        <taxon>Enterobacterales</taxon>
        <taxon>Morganellaceae</taxon>
        <taxon>Photorhabdus</taxon>
    </lineage>
</organism>